<evidence type="ECO:0000256" key="1">
    <source>
        <dbReference type="SAM" id="MobiDB-lite"/>
    </source>
</evidence>
<feature type="compositionally biased region" description="Low complexity" evidence="1">
    <location>
        <begin position="153"/>
        <end position="166"/>
    </location>
</feature>
<dbReference type="AlphaFoldDB" id="A0ABD1QXJ9"/>
<feature type="region of interest" description="Disordered" evidence="1">
    <location>
        <begin position="138"/>
        <end position="166"/>
    </location>
</feature>
<accession>A0ABD1QXJ9</accession>
<dbReference type="PANTHER" id="PTHR34130">
    <property type="entry name" value="OS08G0243800 PROTEIN"/>
    <property type="match status" value="1"/>
</dbReference>
<feature type="region of interest" description="Disordered" evidence="1">
    <location>
        <begin position="111"/>
        <end position="130"/>
    </location>
</feature>
<name>A0ABD1QXJ9_9LAMI</name>
<protein>
    <submittedName>
        <fullName evidence="2">Uncharacterized protein</fullName>
    </submittedName>
</protein>
<evidence type="ECO:0000313" key="3">
    <source>
        <dbReference type="Proteomes" id="UP001604336"/>
    </source>
</evidence>
<keyword evidence="3" id="KW-1185">Reference proteome</keyword>
<feature type="region of interest" description="Disordered" evidence="1">
    <location>
        <begin position="30"/>
        <end position="51"/>
    </location>
</feature>
<comment type="caution">
    <text evidence="2">The sequence shown here is derived from an EMBL/GenBank/DDBJ whole genome shotgun (WGS) entry which is preliminary data.</text>
</comment>
<organism evidence="2 3">
    <name type="scientific">Abeliophyllum distichum</name>
    <dbReference type="NCBI Taxonomy" id="126358"/>
    <lineage>
        <taxon>Eukaryota</taxon>
        <taxon>Viridiplantae</taxon>
        <taxon>Streptophyta</taxon>
        <taxon>Embryophyta</taxon>
        <taxon>Tracheophyta</taxon>
        <taxon>Spermatophyta</taxon>
        <taxon>Magnoliopsida</taxon>
        <taxon>eudicotyledons</taxon>
        <taxon>Gunneridae</taxon>
        <taxon>Pentapetalae</taxon>
        <taxon>asterids</taxon>
        <taxon>lamiids</taxon>
        <taxon>Lamiales</taxon>
        <taxon>Oleaceae</taxon>
        <taxon>Forsythieae</taxon>
        <taxon>Abeliophyllum</taxon>
    </lineage>
</organism>
<dbReference type="Proteomes" id="UP001604336">
    <property type="component" value="Unassembled WGS sequence"/>
</dbReference>
<dbReference type="EMBL" id="JBFOLK010000010">
    <property type="protein sequence ID" value="KAL2480925.1"/>
    <property type="molecule type" value="Genomic_DNA"/>
</dbReference>
<gene>
    <name evidence="2" type="ORF">Adt_33891</name>
</gene>
<reference evidence="3" key="1">
    <citation type="submission" date="2024-07" db="EMBL/GenBank/DDBJ databases">
        <title>Two chromosome-level genome assemblies of Korean endemic species Abeliophyllum distichum and Forsythia ovata (Oleaceae).</title>
        <authorList>
            <person name="Jang H."/>
        </authorList>
    </citation>
    <scope>NUCLEOTIDE SEQUENCE [LARGE SCALE GENOMIC DNA]</scope>
</reference>
<proteinExistence type="predicted"/>
<feature type="compositionally biased region" description="Basic and acidic residues" evidence="1">
    <location>
        <begin position="34"/>
        <end position="48"/>
    </location>
</feature>
<dbReference type="PANTHER" id="PTHR34130:SF3">
    <property type="entry name" value="DUF1645 FAMILY PROTEIN"/>
    <property type="match status" value="1"/>
</dbReference>
<evidence type="ECO:0000313" key="2">
    <source>
        <dbReference type="EMBL" id="KAL2480925.1"/>
    </source>
</evidence>
<sequence>MDDSTSFRDQVDRTTEEAEEALSLCDFPLNVDESDSKDFSKIQDRRSSSEPSDFFEFFSDVSSDMSHAEDIIFCGKLVPYKEQPLSNYHIHNSLSTDYNSLKGFNTRRCESLSDQNTRSHESKMLMRNSRSLDYRKLRRNSSLGMKSEDSEIQRSSSKSSTKSDVPGSKVLKPRWYILMFGLVKFPPEMDLQDIKNRQVRRNIPGTVFPAVETGGKALFSRNERRNSWGHDLLRVLSCKDHASVAVTASIDSMPQVRRVQKLPRDPHVI</sequence>